<protein>
    <submittedName>
        <fullName evidence="2">Uncharacterized protein</fullName>
    </submittedName>
</protein>
<organism evidence="2 3">
    <name type="scientific">Anaerobutyricum hallii</name>
    <dbReference type="NCBI Taxonomy" id="39488"/>
    <lineage>
        <taxon>Bacteria</taxon>
        <taxon>Bacillati</taxon>
        <taxon>Bacillota</taxon>
        <taxon>Clostridia</taxon>
        <taxon>Lachnospirales</taxon>
        <taxon>Lachnospiraceae</taxon>
        <taxon>Anaerobutyricum</taxon>
    </lineage>
</organism>
<reference evidence="2 3" key="1">
    <citation type="submission" date="2015-09" db="EMBL/GenBank/DDBJ databases">
        <authorList>
            <consortium name="Pathogen Informatics"/>
        </authorList>
    </citation>
    <scope>NUCLEOTIDE SEQUENCE [LARGE SCALE GENOMIC DNA]</scope>
    <source>
        <strain evidence="2 3">2789STDY5834835</strain>
    </source>
</reference>
<dbReference type="AlphaFoldDB" id="A0A173XQK7"/>
<evidence type="ECO:0000256" key="1">
    <source>
        <dbReference type="SAM" id="MobiDB-lite"/>
    </source>
</evidence>
<gene>
    <name evidence="2" type="ORF">ERS852450_00202</name>
</gene>
<proteinExistence type="predicted"/>
<name>A0A173XQK7_9FIRM</name>
<feature type="region of interest" description="Disordered" evidence="1">
    <location>
        <begin position="173"/>
        <end position="193"/>
    </location>
</feature>
<evidence type="ECO:0000313" key="3">
    <source>
        <dbReference type="Proteomes" id="UP000095679"/>
    </source>
</evidence>
<dbReference type="RefSeq" id="WP_055297885.1">
    <property type="nucleotide sequence ID" value="NZ_BLYK01000002.1"/>
</dbReference>
<dbReference type="EMBL" id="CYZL01000001">
    <property type="protein sequence ID" value="CUN54202.1"/>
    <property type="molecule type" value="Genomic_DNA"/>
</dbReference>
<accession>A0A173XQK7</accession>
<dbReference type="Proteomes" id="UP000095679">
    <property type="component" value="Unassembled WGS sequence"/>
</dbReference>
<evidence type="ECO:0000313" key="2">
    <source>
        <dbReference type="EMBL" id="CUN54202.1"/>
    </source>
</evidence>
<sequence>MTRKDIYVFKAKFGVGNFEIEVYKLPVKKETAKAYFVDDHYTYRKKVLKEEIGITKELISEIMVVYLEENNFAKARSIFAAHNMERLEDTKKKIENFRKINAYLTDSDVSESKINELSAIEKDKIYRMVWAEHVTDDILSHAEDMGVEISKEDAEILAESYVCDGEYDKFPYGKPQTDEVARGSGTESMAVRD</sequence>